<sequence>MAEHQQTQKSTESISNVQKRTFPPKQIPTSHPAAIIQRARINPKSLTHADVMQLQRTIGNRAVGKLLTELGLIPSKAKQAQPIQMQTIPEEEEKSLQGKFAEPLQRQEIPEKEEPLQGKFESVHEKEICPSCIQRQETPEEEEPLQAKMENNTGMPDNLKAGVESLSGIDLSDVRVHYNSSKPAEVEALAYTQGTNIHVAPGQERYLPHEAWHVVQQVQGRVKPTMQMKNGVQINDDERLEHEADVIGERVFTSGQDMFFIQGANEPESLRGSESKMQNEKLIQRVDANRVEYQYNRKIETDEKGHVTKINAPVDISFAGEEHSLYFAAERGLDQLTGLRTVRWEMNTDWWDAAKYHSYKGKKLSGSAENWHQRILSANCKPMVPSDGHSLPTEVKKNAPHFDKNWEELLNSAIVRGTGRVENTEAERREEIRARAEKSEKMREKKFEAKVKKSGGDLIVLAKTDSSDDDSWVEMPESQAITMGLEIKHI</sequence>
<reference evidence="3" key="1">
    <citation type="journal article" date="2015" name="ISME J.">
        <title>Genomic and phenotypic differentiation among Methanosarcina mazei populations from Columbia River sediment.</title>
        <authorList>
            <person name="Youngblut N.D."/>
            <person name="Wirth J.S."/>
            <person name="Henriksen J.R."/>
            <person name="Smith M."/>
            <person name="Simon H."/>
            <person name="Metcalf W.W."/>
            <person name="Whitaker R.J."/>
        </authorList>
    </citation>
    <scope>NUCLEOTIDE SEQUENCE [LARGE SCALE GENOMIC DNA]</scope>
    <source>
        <strain evidence="3">3.H.A.1A.1</strain>
    </source>
</reference>
<dbReference type="AlphaFoldDB" id="A0A0F8K784"/>
<accession>A0A0F8K784</accession>
<dbReference type="EMBL" id="JJPM01000109">
    <property type="protein sequence ID" value="KKG76850.1"/>
    <property type="molecule type" value="Genomic_DNA"/>
</dbReference>
<evidence type="ECO:0000259" key="2">
    <source>
        <dbReference type="Pfam" id="PF13699"/>
    </source>
</evidence>
<comment type="caution">
    <text evidence="3">The sequence shown here is derived from an EMBL/GenBank/DDBJ whole genome shotgun (WGS) entry which is preliminary data.</text>
</comment>
<proteinExistence type="predicted"/>
<name>A0A0F8K784_METMZ</name>
<feature type="compositionally biased region" description="Polar residues" evidence="1">
    <location>
        <begin position="1"/>
        <end position="19"/>
    </location>
</feature>
<gene>
    <name evidence="3" type="ORF">DU43_14435</name>
</gene>
<feature type="region of interest" description="Disordered" evidence="1">
    <location>
        <begin position="1"/>
        <end position="31"/>
    </location>
</feature>
<dbReference type="InterPro" id="IPR025295">
    <property type="entry name" value="eCIS_core_dom"/>
</dbReference>
<organism evidence="3">
    <name type="scientific">Methanosarcina mazei</name>
    <name type="common">Methanosarcina frisia</name>
    <dbReference type="NCBI Taxonomy" id="2209"/>
    <lineage>
        <taxon>Archaea</taxon>
        <taxon>Methanobacteriati</taxon>
        <taxon>Methanobacteriota</taxon>
        <taxon>Stenosarchaea group</taxon>
        <taxon>Methanomicrobia</taxon>
        <taxon>Methanosarcinales</taxon>
        <taxon>Methanosarcinaceae</taxon>
        <taxon>Methanosarcina</taxon>
    </lineage>
</organism>
<dbReference type="PATRIC" id="fig|2209.69.peg.3207"/>
<protein>
    <recommendedName>
        <fullName evidence="2">eCIS core domain-containing protein</fullName>
    </recommendedName>
</protein>
<evidence type="ECO:0000313" key="3">
    <source>
        <dbReference type="EMBL" id="KKG76850.1"/>
    </source>
</evidence>
<evidence type="ECO:0000256" key="1">
    <source>
        <dbReference type="SAM" id="MobiDB-lite"/>
    </source>
</evidence>
<dbReference type="Pfam" id="PF13699">
    <property type="entry name" value="eCIS_core"/>
    <property type="match status" value="1"/>
</dbReference>
<feature type="domain" description="eCIS core" evidence="2">
    <location>
        <begin position="155"/>
        <end position="220"/>
    </location>
</feature>